<evidence type="ECO:0000259" key="2">
    <source>
        <dbReference type="Pfam" id="PF13280"/>
    </source>
</evidence>
<protein>
    <submittedName>
        <fullName evidence="5">Proteasome accessory factor C</fullName>
    </submittedName>
</protein>
<dbReference type="AlphaFoldDB" id="A0A7W3PN18"/>
<dbReference type="RefSeq" id="WP_182483836.1">
    <property type="nucleotide sequence ID" value="NZ_JACGWU010000001.1"/>
</dbReference>
<feature type="domain" description="WYL" evidence="2">
    <location>
        <begin position="177"/>
        <end position="241"/>
    </location>
</feature>
<dbReference type="EMBL" id="JACGWU010000001">
    <property type="protein sequence ID" value="MBA8828424.1"/>
    <property type="molecule type" value="Genomic_DNA"/>
</dbReference>
<dbReference type="GO" id="GO:0000502">
    <property type="term" value="C:proteasome complex"/>
    <property type="evidence" value="ECO:0007669"/>
    <property type="project" value="UniProtKB-KW"/>
</dbReference>
<accession>A0A7W3PN18</accession>
<gene>
    <name evidence="5" type="ORF">FB555_000495</name>
</gene>
<keyword evidence="6" id="KW-1185">Reference proteome</keyword>
<name>A0A7W3PN18_9MICO</name>
<evidence type="ECO:0000259" key="3">
    <source>
        <dbReference type="Pfam" id="PF19187"/>
    </source>
</evidence>
<dbReference type="InterPro" id="IPR026881">
    <property type="entry name" value="WYL_dom"/>
</dbReference>
<reference evidence="5 6" key="1">
    <citation type="submission" date="2020-07" db="EMBL/GenBank/DDBJ databases">
        <title>Sequencing the genomes of 1000 actinobacteria strains.</title>
        <authorList>
            <person name="Klenk H.-P."/>
        </authorList>
    </citation>
    <scope>NUCLEOTIDE SEQUENCE [LARGE SCALE GENOMIC DNA]</scope>
    <source>
        <strain evidence="5 6">DSM 23737</strain>
    </source>
</reference>
<evidence type="ECO:0000259" key="4">
    <source>
        <dbReference type="Pfam" id="PF25583"/>
    </source>
</evidence>
<comment type="caution">
    <text evidence="5">The sequence shown here is derived from an EMBL/GenBank/DDBJ whole genome shotgun (WGS) entry which is preliminary data.</text>
</comment>
<sequence length="346" mass="37535">MTTSGTPSTTARSTSTGAAESKTGREKTPALGASDRVTLYLALVPYLLQNSPVSVAEAASRFHVSPADMRDLVGKLSNLGIPGSEGYYLPNDLFEINFDLFEDNDIIDLLSAVGIVATPKFSGTEAATLVAGLQFISGIVAAEERASVATLIEKIGLGASAKPSSIFVATPEPPACFDLLRTAFSQNRQVRFHYQNARGAAEMRSVSPLRLDLVGDTWYLRGWCHLRDALRTFRLDRIDEMVVTDRQISPEDHALTLPEALFDVRETDLAVVVRLAEEALPLIAEYHPDVHSAASGGQVLATILFAHLTNLSRLVARYPGIVQVIEPPEAIRAVAEYAREARARYV</sequence>
<dbReference type="InterPro" id="IPR028349">
    <property type="entry name" value="PafC-like"/>
</dbReference>
<feature type="compositionally biased region" description="Low complexity" evidence="1">
    <location>
        <begin position="1"/>
        <end position="21"/>
    </location>
</feature>
<dbReference type="Pfam" id="PF25583">
    <property type="entry name" value="WCX"/>
    <property type="match status" value="1"/>
</dbReference>
<dbReference type="PROSITE" id="PS52050">
    <property type="entry name" value="WYL"/>
    <property type="match status" value="1"/>
</dbReference>
<proteinExistence type="predicted"/>
<evidence type="ECO:0000313" key="5">
    <source>
        <dbReference type="EMBL" id="MBA8828424.1"/>
    </source>
</evidence>
<feature type="domain" description="PafC HTH" evidence="3">
    <location>
        <begin position="35"/>
        <end position="155"/>
    </location>
</feature>
<dbReference type="InterPro" id="IPR051534">
    <property type="entry name" value="CBASS_pafABC_assoc_protein"/>
</dbReference>
<dbReference type="PANTHER" id="PTHR34580">
    <property type="match status" value="1"/>
</dbReference>
<dbReference type="Pfam" id="PF13280">
    <property type="entry name" value="WYL"/>
    <property type="match status" value="1"/>
</dbReference>
<dbReference type="PANTHER" id="PTHR34580:SF1">
    <property type="entry name" value="PROTEIN PAFC"/>
    <property type="match status" value="1"/>
</dbReference>
<feature type="domain" description="WCX" evidence="4">
    <location>
        <begin position="269"/>
        <end position="341"/>
    </location>
</feature>
<dbReference type="Pfam" id="PF19187">
    <property type="entry name" value="HTH_PafC"/>
    <property type="match status" value="1"/>
</dbReference>
<feature type="region of interest" description="Disordered" evidence="1">
    <location>
        <begin position="1"/>
        <end position="29"/>
    </location>
</feature>
<dbReference type="PIRSF" id="PIRSF016838">
    <property type="entry name" value="PafC"/>
    <property type="match status" value="1"/>
</dbReference>
<evidence type="ECO:0000313" key="6">
    <source>
        <dbReference type="Proteomes" id="UP000524237"/>
    </source>
</evidence>
<keyword evidence="5" id="KW-0647">Proteasome</keyword>
<dbReference type="InterPro" id="IPR057727">
    <property type="entry name" value="WCX_dom"/>
</dbReference>
<dbReference type="Proteomes" id="UP000524237">
    <property type="component" value="Unassembled WGS sequence"/>
</dbReference>
<evidence type="ECO:0000256" key="1">
    <source>
        <dbReference type="SAM" id="MobiDB-lite"/>
    </source>
</evidence>
<dbReference type="InterPro" id="IPR043839">
    <property type="entry name" value="PafC_HTH"/>
</dbReference>
<organism evidence="5 6">
    <name type="scientific">Alpinimonas psychrophila</name>
    <dbReference type="NCBI Taxonomy" id="748908"/>
    <lineage>
        <taxon>Bacteria</taxon>
        <taxon>Bacillati</taxon>
        <taxon>Actinomycetota</taxon>
        <taxon>Actinomycetes</taxon>
        <taxon>Micrococcales</taxon>
        <taxon>Microbacteriaceae</taxon>
        <taxon>Alpinimonas</taxon>
    </lineage>
</organism>